<name>A0AAP3E769_9EURY</name>
<dbReference type="SUPFAM" id="SSF51735">
    <property type="entry name" value="NAD(P)-binding Rossmann-fold domains"/>
    <property type="match status" value="1"/>
</dbReference>
<organism evidence="7 8">
    <name type="scientific">Natronosalvus hydrolyticus</name>
    <dbReference type="NCBI Taxonomy" id="2979988"/>
    <lineage>
        <taxon>Archaea</taxon>
        <taxon>Methanobacteriati</taxon>
        <taxon>Methanobacteriota</taxon>
        <taxon>Stenosarchaea group</taxon>
        <taxon>Halobacteria</taxon>
        <taxon>Halobacteriales</taxon>
        <taxon>Natrialbaceae</taxon>
        <taxon>Natronosalvus</taxon>
    </lineage>
</organism>
<dbReference type="InterPro" id="IPR006140">
    <property type="entry name" value="D-isomer_DH_NAD-bd"/>
</dbReference>
<proteinExistence type="inferred from homology"/>
<feature type="domain" description="D-isomer specific 2-hydroxyacid dehydrogenase NAD-binding" evidence="6">
    <location>
        <begin position="108"/>
        <end position="282"/>
    </location>
</feature>
<dbReference type="InterPro" id="IPR006139">
    <property type="entry name" value="D-isomer_2_OHA_DH_cat_dom"/>
</dbReference>
<dbReference type="AlphaFoldDB" id="A0AAP3E769"/>
<evidence type="ECO:0000313" key="8">
    <source>
        <dbReference type="Proteomes" id="UP001321047"/>
    </source>
</evidence>
<gene>
    <name evidence="7" type="ORF">OB919_11340</name>
</gene>
<dbReference type="CDD" id="cd05299">
    <property type="entry name" value="CtBP_dh"/>
    <property type="match status" value="1"/>
</dbReference>
<dbReference type="SUPFAM" id="SSF52283">
    <property type="entry name" value="Formate/glycerate dehydrogenase catalytic domain-like"/>
    <property type="match status" value="1"/>
</dbReference>
<keyword evidence="2 4" id="KW-0560">Oxidoreductase</keyword>
<comment type="similarity">
    <text evidence="1 4">Belongs to the D-isomer specific 2-hydroxyacid dehydrogenase family.</text>
</comment>
<reference evidence="7 8" key="1">
    <citation type="submission" date="2022-09" db="EMBL/GenBank/DDBJ databases">
        <title>Enrichment on poylsaccharides allowed isolation of novel metabolic and taxonomic groups of Haloarchaea.</title>
        <authorList>
            <person name="Sorokin D.Y."/>
            <person name="Elcheninov A.G."/>
            <person name="Khizhniak T.V."/>
            <person name="Kolganova T.V."/>
            <person name="Kublanov I.V."/>
        </authorList>
    </citation>
    <scope>NUCLEOTIDE SEQUENCE [LARGE SCALE GENOMIC DNA]</scope>
    <source>
        <strain evidence="7 8">AArc-curdl1</strain>
    </source>
</reference>
<dbReference type="InterPro" id="IPR050418">
    <property type="entry name" value="D-iso_2-hydroxyacid_DH_PdxB"/>
</dbReference>
<dbReference type="RefSeq" id="WP_342808910.1">
    <property type="nucleotide sequence ID" value="NZ_JAOPJZ010000008.1"/>
</dbReference>
<dbReference type="PANTHER" id="PTHR43761:SF1">
    <property type="entry name" value="D-ISOMER SPECIFIC 2-HYDROXYACID DEHYDROGENASE CATALYTIC DOMAIN-CONTAINING PROTEIN-RELATED"/>
    <property type="match status" value="1"/>
</dbReference>
<evidence type="ECO:0000256" key="3">
    <source>
        <dbReference type="ARBA" id="ARBA00023027"/>
    </source>
</evidence>
<dbReference type="Pfam" id="PF02826">
    <property type="entry name" value="2-Hacid_dh_C"/>
    <property type="match status" value="1"/>
</dbReference>
<sequence>MTHTVLLPDEPNVEPAVFERLLADATFHFVEGDEPSVLANAPTADAIVAHTNTPVPAEVFASHPSLEIVARLGTGVDNIDHEAAAEDDVWVTNVPLYSVDEVATHALSLLLGVRRSLLAHDQAMAQGAWDWTVGAPAPRLVGSTVGVVSFGSIAQRFVELLSGLEVDVLVYDPYVDDETVTDYGATKVDFETILDSSNAVSVHAPLTPETAGMFDAEAFSRLSDHAVIVNVGRGGIIDEDALVSALEADELAGAGLDVFAEEPPTESPLLERDDVICTPHAAWYSEASKRELNETAARNVAAALGDERPPDAIDLDAAWLSA</sequence>
<evidence type="ECO:0000256" key="1">
    <source>
        <dbReference type="ARBA" id="ARBA00005854"/>
    </source>
</evidence>
<dbReference type="InterPro" id="IPR036291">
    <property type="entry name" value="NAD(P)-bd_dom_sf"/>
</dbReference>
<dbReference type="EMBL" id="JAOPJZ010000008">
    <property type="protein sequence ID" value="MCU4752577.1"/>
    <property type="molecule type" value="Genomic_DNA"/>
</dbReference>
<dbReference type="PROSITE" id="PS00670">
    <property type="entry name" value="D_2_HYDROXYACID_DH_2"/>
    <property type="match status" value="1"/>
</dbReference>
<feature type="domain" description="D-isomer specific 2-hydroxyacid dehydrogenase catalytic" evidence="5">
    <location>
        <begin position="29"/>
        <end position="313"/>
    </location>
</feature>
<comment type="caution">
    <text evidence="7">The sequence shown here is derived from an EMBL/GenBank/DDBJ whole genome shotgun (WGS) entry which is preliminary data.</text>
</comment>
<dbReference type="PANTHER" id="PTHR43761">
    <property type="entry name" value="D-ISOMER SPECIFIC 2-HYDROXYACID DEHYDROGENASE FAMILY PROTEIN (AFU_ORTHOLOGUE AFUA_1G13630)"/>
    <property type="match status" value="1"/>
</dbReference>
<dbReference type="Pfam" id="PF00389">
    <property type="entry name" value="2-Hacid_dh"/>
    <property type="match status" value="1"/>
</dbReference>
<dbReference type="InterPro" id="IPR043322">
    <property type="entry name" value="CtBP"/>
</dbReference>
<evidence type="ECO:0000313" key="7">
    <source>
        <dbReference type="EMBL" id="MCU4752577.1"/>
    </source>
</evidence>
<evidence type="ECO:0000256" key="4">
    <source>
        <dbReference type="RuleBase" id="RU003719"/>
    </source>
</evidence>
<dbReference type="InterPro" id="IPR029753">
    <property type="entry name" value="D-isomer_DH_CS"/>
</dbReference>
<keyword evidence="3" id="KW-0520">NAD</keyword>
<dbReference type="Gene3D" id="3.40.50.720">
    <property type="entry name" value="NAD(P)-binding Rossmann-like Domain"/>
    <property type="match status" value="2"/>
</dbReference>
<dbReference type="GO" id="GO:0003714">
    <property type="term" value="F:transcription corepressor activity"/>
    <property type="evidence" value="ECO:0007669"/>
    <property type="project" value="InterPro"/>
</dbReference>
<dbReference type="GO" id="GO:0016616">
    <property type="term" value="F:oxidoreductase activity, acting on the CH-OH group of donors, NAD or NADP as acceptor"/>
    <property type="evidence" value="ECO:0007669"/>
    <property type="project" value="InterPro"/>
</dbReference>
<dbReference type="GO" id="GO:0051287">
    <property type="term" value="F:NAD binding"/>
    <property type="evidence" value="ECO:0007669"/>
    <property type="project" value="InterPro"/>
</dbReference>
<evidence type="ECO:0000259" key="5">
    <source>
        <dbReference type="Pfam" id="PF00389"/>
    </source>
</evidence>
<evidence type="ECO:0000259" key="6">
    <source>
        <dbReference type="Pfam" id="PF02826"/>
    </source>
</evidence>
<accession>A0AAP3E769</accession>
<dbReference type="Proteomes" id="UP001321047">
    <property type="component" value="Unassembled WGS sequence"/>
</dbReference>
<evidence type="ECO:0000256" key="2">
    <source>
        <dbReference type="ARBA" id="ARBA00023002"/>
    </source>
</evidence>
<keyword evidence="8" id="KW-1185">Reference proteome</keyword>
<protein>
    <submittedName>
        <fullName evidence="7">C-terminal binding protein</fullName>
    </submittedName>
</protein>